<dbReference type="InterPro" id="IPR000055">
    <property type="entry name" value="Restrct_endonuc_typeI_TRD"/>
</dbReference>
<feature type="domain" description="Type I restriction modification DNA specificity" evidence="4">
    <location>
        <begin position="223"/>
        <end position="390"/>
    </location>
</feature>
<dbReference type="EMBL" id="JAUFQC010000001">
    <property type="protein sequence ID" value="MDN3608925.1"/>
    <property type="molecule type" value="Genomic_DNA"/>
</dbReference>
<dbReference type="CDD" id="cd17262">
    <property type="entry name" value="RMtype1_S_Aco12261I-TRD2-CR2"/>
    <property type="match status" value="1"/>
</dbReference>
<organism evidence="5 6">
    <name type="scientific">Vibrio ostreicida</name>
    <dbReference type="NCBI Taxonomy" id="526588"/>
    <lineage>
        <taxon>Bacteria</taxon>
        <taxon>Pseudomonadati</taxon>
        <taxon>Pseudomonadota</taxon>
        <taxon>Gammaproteobacteria</taxon>
        <taxon>Vibrionales</taxon>
        <taxon>Vibrionaceae</taxon>
        <taxon>Vibrio</taxon>
    </lineage>
</organism>
<evidence type="ECO:0000313" key="5">
    <source>
        <dbReference type="EMBL" id="MDN3608925.1"/>
    </source>
</evidence>
<keyword evidence="5" id="KW-0378">Hydrolase</keyword>
<dbReference type="Pfam" id="PF01420">
    <property type="entry name" value="Methylase_S"/>
    <property type="match status" value="2"/>
</dbReference>
<comment type="caution">
    <text evidence="5">The sequence shown here is derived from an EMBL/GenBank/DDBJ whole genome shotgun (WGS) entry which is preliminary data.</text>
</comment>
<dbReference type="GO" id="GO:0004519">
    <property type="term" value="F:endonuclease activity"/>
    <property type="evidence" value="ECO:0007669"/>
    <property type="project" value="UniProtKB-KW"/>
</dbReference>
<gene>
    <name evidence="5" type="ORF">QWZ16_04100</name>
</gene>
<evidence type="ECO:0000256" key="1">
    <source>
        <dbReference type="ARBA" id="ARBA00010923"/>
    </source>
</evidence>
<sequence>MGKYQEYPEYRGSDIGWLEAIPSHWLEGRVKHISSNLDYKRIPLSAEERGNRQGEYPYYGASGVIDKVDDYLFDEETILFGEDGANLLSKSTPLAFLASGKYWVNNHAHILKPLDGIYSFWVNSLNNLDISAVVSGSAQPKLTAEALGNLAVVYPPSVEERQKIANFLDHETAKIDILIEKQQQLIKLLKEKRQAVISHAVTKGLNSEAQMKDSGVEWLGEVPEHWVVTPLAGVADVVDPNPSHRNPKYTDDGFPFISTVEFTGVDDVETNTPRRVAEETVLEQEKRCNFQEGSIAFSRKGTIGAVRILPHNIRFALLDSVCVINCGERILHEFLYQQCRSSLFESQLGAETRGAALKQVSVGRVRGVKTFLPPLNEQTTIVTYLNQALSKLDKTMGLANKQVSFLRERRTALVSAAVTGKIDVRNWQAPEQVSKQQEAG</sequence>
<dbReference type="InterPro" id="IPR044946">
    <property type="entry name" value="Restrct_endonuc_typeI_TRD_sf"/>
</dbReference>
<dbReference type="Gene3D" id="3.90.220.20">
    <property type="entry name" value="DNA methylase specificity domains"/>
    <property type="match status" value="2"/>
</dbReference>
<evidence type="ECO:0000259" key="4">
    <source>
        <dbReference type="Pfam" id="PF01420"/>
    </source>
</evidence>
<dbReference type="InterPro" id="IPR051212">
    <property type="entry name" value="Type-I_RE_S_subunit"/>
</dbReference>
<dbReference type="GO" id="GO:0016787">
    <property type="term" value="F:hydrolase activity"/>
    <property type="evidence" value="ECO:0007669"/>
    <property type="project" value="UniProtKB-KW"/>
</dbReference>
<evidence type="ECO:0000313" key="6">
    <source>
        <dbReference type="Proteomes" id="UP001238540"/>
    </source>
</evidence>
<keyword evidence="6" id="KW-1185">Reference proteome</keyword>
<accession>A0ABT8BP99</accession>
<proteinExistence type="inferred from homology"/>
<dbReference type="EC" id="3.1.21.-" evidence="5"/>
<dbReference type="PANTHER" id="PTHR43140:SF1">
    <property type="entry name" value="TYPE I RESTRICTION ENZYME ECOKI SPECIFICITY SUBUNIT"/>
    <property type="match status" value="1"/>
</dbReference>
<keyword evidence="5" id="KW-0255">Endonuclease</keyword>
<evidence type="ECO:0000256" key="3">
    <source>
        <dbReference type="ARBA" id="ARBA00023125"/>
    </source>
</evidence>
<keyword evidence="2" id="KW-0680">Restriction system</keyword>
<protein>
    <submittedName>
        <fullName evidence="5">Restriction endonuclease subunit S</fullName>
        <ecNumber evidence="5">3.1.21.-</ecNumber>
    </submittedName>
</protein>
<reference evidence="6" key="1">
    <citation type="journal article" date="2019" name="Int. J. Syst. Evol. Microbiol.">
        <title>The Global Catalogue of Microorganisms (GCM) 10K type strain sequencing project: providing services to taxonomists for standard genome sequencing and annotation.</title>
        <authorList>
            <consortium name="The Broad Institute Genomics Platform"/>
            <consortium name="The Broad Institute Genome Sequencing Center for Infectious Disease"/>
            <person name="Wu L."/>
            <person name="Ma J."/>
        </authorList>
    </citation>
    <scope>NUCLEOTIDE SEQUENCE [LARGE SCALE GENOMIC DNA]</scope>
    <source>
        <strain evidence="6">CECT 7398</strain>
    </source>
</reference>
<evidence type="ECO:0000256" key="2">
    <source>
        <dbReference type="ARBA" id="ARBA00022747"/>
    </source>
</evidence>
<name>A0ABT8BP99_9VIBR</name>
<comment type="similarity">
    <text evidence="1">Belongs to the type-I restriction system S methylase family.</text>
</comment>
<keyword evidence="3" id="KW-0238">DNA-binding</keyword>
<dbReference type="SUPFAM" id="SSF116734">
    <property type="entry name" value="DNA methylase specificity domain"/>
    <property type="match status" value="2"/>
</dbReference>
<dbReference type="Gene3D" id="1.10.287.1120">
    <property type="entry name" value="Bipartite methylase S protein"/>
    <property type="match status" value="1"/>
</dbReference>
<dbReference type="RefSeq" id="WP_076589785.1">
    <property type="nucleotide sequence ID" value="NZ_JABEYA020000011.1"/>
</dbReference>
<feature type="domain" description="Type I restriction modification DNA specificity" evidence="4">
    <location>
        <begin position="40"/>
        <end position="185"/>
    </location>
</feature>
<keyword evidence="5" id="KW-0540">Nuclease</keyword>
<dbReference type="Proteomes" id="UP001238540">
    <property type="component" value="Unassembled WGS sequence"/>
</dbReference>
<dbReference type="PANTHER" id="PTHR43140">
    <property type="entry name" value="TYPE-1 RESTRICTION ENZYME ECOKI SPECIFICITY PROTEIN"/>
    <property type="match status" value="1"/>
</dbReference>